<name>D0WDP3_NEILA</name>
<dbReference type="Proteomes" id="UP000003843">
    <property type="component" value="Unassembled WGS sequence"/>
</dbReference>
<dbReference type="AlphaFoldDB" id="D0WDP3"/>
<dbReference type="RefSeq" id="WP_003711561.1">
    <property type="nucleotide sequence ID" value="NZ_KN046803.1"/>
</dbReference>
<evidence type="ECO:0000313" key="2">
    <source>
        <dbReference type="Proteomes" id="UP000003843"/>
    </source>
</evidence>
<dbReference type="Pfam" id="PF06575">
    <property type="entry name" value="DUF1132"/>
    <property type="match status" value="1"/>
</dbReference>
<dbReference type="EMBL" id="ACEQ02000065">
    <property type="protein sequence ID" value="EEZ74307.1"/>
    <property type="molecule type" value="Genomic_DNA"/>
</dbReference>
<protein>
    <recommendedName>
        <fullName evidence="3">Phage associated protein</fullName>
    </recommendedName>
</protein>
<proteinExistence type="predicted"/>
<comment type="caution">
    <text evidence="1">The sequence shown here is derived from an EMBL/GenBank/DDBJ whole genome shotgun (WGS) entry which is preliminary data.</text>
</comment>
<gene>
    <name evidence="1" type="ORF">NEILACOT_05680</name>
</gene>
<sequence length="102" mass="11982">MFITEAQLALYKYQAASKYFNKPMSLIARNEFIEFGKVSKSAVSVIECFSHFWNRKIYNDIWEFSFPDGSTILIKRVKEKDEEKYYFQCASDSVDCSSLFPD</sequence>
<organism evidence="1 2">
    <name type="scientific">Neisseria lactamica ATCC 23970</name>
    <dbReference type="NCBI Taxonomy" id="546265"/>
    <lineage>
        <taxon>Bacteria</taxon>
        <taxon>Pseudomonadati</taxon>
        <taxon>Pseudomonadota</taxon>
        <taxon>Betaproteobacteria</taxon>
        <taxon>Neisseriales</taxon>
        <taxon>Neisseriaceae</taxon>
        <taxon>Neisseria</taxon>
    </lineage>
</organism>
<reference evidence="1 2" key="1">
    <citation type="submission" date="2009-10" db="EMBL/GenBank/DDBJ databases">
        <authorList>
            <person name="Weinstock G."/>
            <person name="Sodergren E."/>
            <person name="Clifton S."/>
            <person name="Fulton L."/>
            <person name="Fulton B."/>
            <person name="Courtney L."/>
            <person name="Fronick C."/>
            <person name="Harrison M."/>
            <person name="Strong C."/>
            <person name="Farmer C."/>
            <person name="Delahaunty K."/>
            <person name="Markovic C."/>
            <person name="Hall O."/>
            <person name="Minx P."/>
            <person name="Tomlinson C."/>
            <person name="Mitreva M."/>
            <person name="Nelson J."/>
            <person name="Hou S."/>
            <person name="Wollam A."/>
            <person name="Pepin K.H."/>
            <person name="Johnson M."/>
            <person name="Bhonagiri V."/>
            <person name="Nash W.E."/>
            <person name="Warren W."/>
            <person name="Chinwalla A."/>
            <person name="Mardis E.R."/>
            <person name="Wilson R.K."/>
        </authorList>
    </citation>
    <scope>NUCLEOTIDE SEQUENCE [LARGE SCALE GENOMIC DNA]</scope>
    <source>
        <strain evidence="1 2">ATCC 23970</strain>
    </source>
</reference>
<evidence type="ECO:0000313" key="1">
    <source>
        <dbReference type="EMBL" id="EEZ74307.1"/>
    </source>
</evidence>
<evidence type="ECO:0008006" key="3">
    <source>
        <dbReference type="Google" id="ProtNLM"/>
    </source>
</evidence>
<dbReference type="InterPro" id="IPR009509">
    <property type="entry name" value="DUF1132"/>
</dbReference>
<accession>D0WDP3</accession>